<protein>
    <submittedName>
        <fullName evidence="2">Uncharacterized protein</fullName>
    </submittedName>
</protein>
<evidence type="ECO:0000313" key="2">
    <source>
        <dbReference type="EMBL" id="ALL41153.1"/>
    </source>
</evidence>
<dbReference type="EMBL" id="KT247063">
    <property type="protein sequence ID" value="ALL41153.1"/>
    <property type="molecule type" value="mRNA"/>
</dbReference>
<name>A0A0S1MK24_PHAPC</name>
<sequence length="222" mass="24364">MMKFFSIAFFFSAIIALAVASGDQKDEVSAKTFVGSNGGIGFGNGGRYHGGYGGGASWGVGGSLPNFDRFYNEYYSLIPSFQRVHVTLESSQIDAVAATRLIGSLQNDFYSKVNSLGARCAGAQQLSLERKRQLIAVLLQILTQFQSSLRVCYRRWPNQIGNFKYSLARLGEAFKISFSLIQNLGFQPNEILGRLNLDIFSQFDLNLNSFAHSSGFVSGIGY</sequence>
<keyword evidence="1" id="KW-0732">Signal</keyword>
<feature type="chain" id="PRO_5006589058" evidence="1">
    <location>
        <begin position="21"/>
        <end position="222"/>
    </location>
</feature>
<accession>A0A0S1MK24</accession>
<proteinExistence type="evidence at transcript level"/>
<evidence type="ECO:0000256" key="1">
    <source>
        <dbReference type="SAM" id="SignalP"/>
    </source>
</evidence>
<feature type="signal peptide" evidence="1">
    <location>
        <begin position="1"/>
        <end position="20"/>
    </location>
</feature>
<dbReference type="AlphaFoldDB" id="A0A0S1MK24"/>
<organism evidence="2">
    <name type="scientific">Phakopsora pachyrhizi</name>
    <name type="common">Asian soybean rust disease fungus</name>
    <dbReference type="NCBI Taxonomy" id="170000"/>
    <lineage>
        <taxon>Eukaryota</taxon>
        <taxon>Fungi</taxon>
        <taxon>Dikarya</taxon>
        <taxon>Basidiomycota</taxon>
        <taxon>Pucciniomycotina</taxon>
        <taxon>Pucciniomycetes</taxon>
        <taxon>Pucciniales</taxon>
        <taxon>Phakopsoraceae</taxon>
        <taxon>Phakopsora</taxon>
    </lineage>
</organism>
<reference evidence="2" key="1">
    <citation type="submission" date="2015-07" db="EMBL/GenBank/DDBJ databases">
        <title>Elucidating the P. pachyrhizi secretome and potential effectors.</title>
        <authorList>
            <person name="de Carvalho M.C.C.G."/>
            <person name="Nascimento L.C."/>
            <person name="Darben L.M."/>
            <person name="Polizel-Podanosqui A.M."/>
            <person name="Lopes-Caitar V.S."/>
            <person name="Rocha C.S."/>
            <person name="Qi M."/>
            <person name="Carazolle M."/>
            <person name="Kuwahara M.K."/>
            <person name="Pereira G.A.G."/>
            <person name="Abdelnoor R.V."/>
            <person name="Whitham S.A."/>
            <person name="Marcelino-Guimaraes F.C."/>
        </authorList>
    </citation>
    <scope>NUCLEOTIDE SEQUENCE</scope>
</reference>